<evidence type="ECO:0000313" key="2">
    <source>
        <dbReference type="EMBL" id="KAK5691917.1"/>
    </source>
</evidence>
<protein>
    <submittedName>
        <fullName evidence="2">Uncharacterized protein</fullName>
    </submittedName>
</protein>
<proteinExistence type="predicted"/>
<sequence length="303" mass="32100">MFAIQALTLCAALAGSVIAAPTKRANIDTTVLQFALTLEHLENVFYKQALEKFSLKEFEQAGYSANYYNNLKYIAHERQAALGRSFITLSSILEGVGTSAYLGGAPLITSKDYLTVAGSILVTEALHTSMQRSAIDEVPMANPYGTPLDPTSVYTLAAMFIESCPASNAALPFKPFTSLQVDGVTSTCEEPECGKPRNDVKREEDYACAPPSAGNSVTFTAAGDVAEGSYLTFVSGLDVVSVSGTVEGKNITAEVPMQAQGQTYVFVTSKSEDGKLVAADVAYGPAILEVNPPAPTVDYAESE</sequence>
<accession>A0AAN7ZL57</accession>
<evidence type="ECO:0000256" key="1">
    <source>
        <dbReference type="SAM" id="SignalP"/>
    </source>
</evidence>
<dbReference type="EMBL" id="JAVRQU010000020">
    <property type="protein sequence ID" value="KAK5691917.1"/>
    <property type="molecule type" value="Genomic_DNA"/>
</dbReference>
<dbReference type="Pfam" id="PF13668">
    <property type="entry name" value="Ferritin_2"/>
    <property type="match status" value="2"/>
</dbReference>
<feature type="chain" id="PRO_5042927365" evidence="1">
    <location>
        <begin position="20"/>
        <end position="303"/>
    </location>
</feature>
<keyword evidence="1" id="KW-0732">Signal</keyword>
<evidence type="ECO:0000313" key="3">
    <source>
        <dbReference type="Proteomes" id="UP001310594"/>
    </source>
</evidence>
<feature type="signal peptide" evidence="1">
    <location>
        <begin position="1"/>
        <end position="19"/>
    </location>
</feature>
<dbReference type="Proteomes" id="UP001310594">
    <property type="component" value="Unassembled WGS sequence"/>
</dbReference>
<dbReference type="AlphaFoldDB" id="A0AAN7ZL57"/>
<reference evidence="2" key="1">
    <citation type="submission" date="2023-08" db="EMBL/GenBank/DDBJ databases">
        <title>Black Yeasts Isolated from many extreme environments.</title>
        <authorList>
            <person name="Coleine C."/>
            <person name="Stajich J.E."/>
            <person name="Selbmann L."/>
        </authorList>
    </citation>
    <scope>NUCLEOTIDE SEQUENCE</scope>
    <source>
        <strain evidence="2">CCFEE 5810</strain>
    </source>
</reference>
<name>A0AAN7ZL57_9PEZI</name>
<gene>
    <name evidence="2" type="ORF">LTR97_011088</name>
</gene>
<comment type="caution">
    <text evidence="2">The sequence shown here is derived from an EMBL/GenBank/DDBJ whole genome shotgun (WGS) entry which is preliminary data.</text>
</comment>
<organism evidence="2 3">
    <name type="scientific">Elasticomyces elasticus</name>
    <dbReference type="NCBI Taxonomy" id="574655"/>
    <lineage>
        <taxon>Eukaryota</taxon>
        <taxon>Fungi</taxon>
        <taxon>Dikarya</taxon>
        <taxon>Ascomycota</taxon>
        <taxon>Pezizomycotina</taxon>
        <taxon>Dothideomycetes</taxon>
        <taxon>Dothideomycetidae</taxon>
        <taxon>Mycosphaerellales</taxon>
        <taxon>Teratosphaeriaceae</taxon>
        <taxon>Elasticomyces</taxon>
    </lineage>
</organism>